<dbReference type="Proteomes" id="UP001220377">
    <property type="component" value="Chromosome"/>
</dbReference>
<dbReference type="InterPro" id="IPR029033">
    <property type="entry name" value="His_PPase_superfam"/>
</dbReference>
<evidence type="ECO:0000313" key="1">
    <source>
        <dbReference type="EMBL" id="WDF82452.1"/>
    </source>
</evidence>
<keyword evidence="2" id="KW-1185">Reference proteome</keyword>
<accession>A0ABY7WQJ4</accession>
<gene>
    <name evidence="1" type="ORF">PQ472_11245</name>
</gene>
<dbReference type="PANTHER" id="PTHR48100">
    <property type="entry name" value="BROAD-SPECIFICITY PHOSPHATASE YOR283W-RELATED"/>
    <property type="match status" value="1"/>
</dbReference>
<dbReference type="SUPFAM" id="SSF53254">
    <property type="entry name" value="Phosphoglycerate mutase-like"/>
    <property type="match status" value="1"/>
</dbReference>
<reference evidence="1 2" key="1">
    <citation type="submission" date="2023-02" db="EMBL/GenBank/DDBJ databases">
        <title>Genome sequence of Lacticaseibacillus sp. KACC 23028.</title>
        <authorList>
            <person name="Kim S."/>
            <person name="Heo J."/>
            <person name="Kwon S.-W."/>
        </authorList>
    </citation>
    <scope>NUCLEOTIDE SEQUENCE [LARGE SCALE GENOMIC DNA]</scope>
    <source>
        <strain evidence="1 2">KACC 23028</strain>
    </source>
</reference>
<dbReference type="PANTHER" id="PTHR48100:SF1">
    <property type="entry name" value="HISTIDINE PHOSPHATASE FAMILY PROTEIN-RELATED"/>
    <property type="match status" value="1"/>
</dbReference>
<dbReference type="InterPro" id="IPR050275">
    <property type="entry name" value="PGM_Phosphatase"/>
</dbReference>
<proteinExistence type="predicted"/>
<organism evidence="1 2">
    <name type="scientific">Lacticaseibacillus pabuli</name>
    <dbReference type="NCBI Taxonomy" id="3025672"/>
    <lineage>
        <taxon>Bacteria</taxon>
        <taxon>Bacillati</taxon>
        <taxon>Bacillota</taxon>
        <taxon>Bacilli</taxon>
        <taxon>Lactobacillales</taxon>
        <taxon>Lactobacillaceae</taxon>
        <taxon>Lacticaseibacillus</taxon>
    </lineage>
</organism>
<evidence type="ECO:0000313" key="2">
    <source>
        <dbReference type="Proteomes" id="UP001220377"/>
    </source>
</evidence>
<dbReference type="InterPro" id="IPR013078">
    <property type="entry name" value="His_Pase_superF_clade-1"/>
</dbReference>
<dbReference type="CDD" id="cd07067">
    <property type="entry name" value="HP_PGM_like"/>
    <property type="match status" value="1"/>
</dbReference>
<dbReference type="EMBL" id="CP117884">
    <property type="protein sequence ID" value="WDF82452.1"/>
    <property type="molecule type" value="Genomic_DNA"/>
</dbReference>
<dbReference type="RefSeq" id="WP_274259918.1">
    <property type="nucleotide sequence ID" value="NZ_CP117884.1"/>
</dbReference>
<name>A0ABY7WQJ4_9LACO</name>
<protein>
    <submittedName>
        <fullName evidence="1">Histidine phosphatase family protein</fullName>
    </submittedName>
</protein>
<dbReference type="Pfam" id="PF00300">
    <property type="entry name" value="His_Phos_1"/>
    <property type="match status" value="1"/>
</dbReference>
<dbReference type="SMART" id="SM00855">
    <property type="entry name" value="PGAM"/>
    <property type="match status" value="1"/>
</dbReference>
<sequence length="233" mass="25161">MIEIDLVRHGRTVFNEERRVQGVADSELTPNGRAQAAALGRGLQVAGKTYGQIYSSDLKRAYDTATLTAAELTDAPSVRQDPGLREENYGRFESWPVDDYARTVLGVPNFKAAIATGRYTLESIADKTFATNAGEDPAVTESAAMVVARIDATLRRIAQRAEHTNAMRTLVVAHGTALLMWLAFAGKGEPGAESLKNCSVTNIYYDQGVFTIGDVNDTTFLESGIAAGRKADK</sequence>
<dbReference type="Gene3D" id="3.40.50.1240">
    <property type="entry name" value="Phosphoglycerate mutase-like"/>
    <property type="match status" value="1"/>
</dbReference>